<dbReference type="AlphaFoldDB" id="A0A5J4T753"/>
<accession>A0A5J4T753</accession>
<gene>
    <name evidence="2" type="ORF">EZS28_050932</name>
</gene>
<feature type="non-terminal residue" evidence="2">
    <location>
        <position position="286"/>
    </location>
</feature>
<dbReference type="EMBL" id="SNRW01037919">
    <property type="protein sequence ID" value="KAA6353541.1"/>
    <property type="molecule type" value="Genomic_DNA"/>
</dbReference>
<sequence length="286" mass="33605">MTQRHFNQPKQHDKNLEIDSEGIKIDPYHCVKRDQSTTHLIEKVNQENDQDQEFTRDRETIKVQEKLEWTSTEIRMDMKPEANREVGDEESLEEGIRTIKEEDRVTRVEIKHIKKDMVRRKSTTYILSKTLIRQRVHQIGIGHQYDNKNRGECWGDDQNDKWTKLIQIQKDSSENYCDKDTTQMEDEAPQHLVAVPQPKQPVQHLQRLQQVQIQPKQQTSVQLPRQGGRKDAAQIKDDIGEQKILQEKLAALKNEKEQYGISDSNYWFVYIVFYVGVAGSRVQLLG</sequence>
<feature type="compositionally biased region" description="Basic and acidic residues" evidence="1">
    <location>
        <begin position="10"/>
        <end position="20"/>
    </location>
</feature>
<reference evidence="2 3" key="1">
    <citation type="submission" date="2019-03" db="EMBL/GenBank/DDBJ databases">
        <title>Single cell metagenomics reveals metabolic interactions within the superorganism composed of flagellate Streblomastix strix and complex community of Bacteroidetes bacteria on its surface.</title>
        <authorList>
            <person name="Treitli S.C."/>
            <person name="Kolisko M."/>
            <person name="Husnik F."/>
            <person name="Keeling P."/>
            <person name="Hampl V."/>
        </authorList>
    </citation>
    <scope>NUCLEOTIDE SEQUENCE [LARGE SCALE GENOMIC DNA]</scope>
    <source>
        <strain evidence="2">ST1C</strain>
    </source>
</reference>
<protein>
    <submittedName>
        <fullName evidence="2">Uncharacterized protein</fullName>
    </submittedName>
</protein>
<organism evidence="2 3">
    <name type="scientific">Streblomastix strix</name>
    <dbReference type="NCBI Taxonomy" id="222440"/>
    <lineage>
        <taxon>Eukaryota</taxon>
        <taxon>Metamonada</taxon>
        <taxon>Preaxostyla</taxon>
        <taxon>Oxymonadida</taxon>
        <taxon>Streblomastigidae</taxon>
        <taxon>Streblomastix</taxon>
    </lineage>
</organism>
<feature type="region of interest" description="Disordered" evidence="1">
    <location>
        <begin position="1"/>
        <end position="20"/>
    </location>
</feature>
<evidence type="ECO:0000256" key="1">
    <source>
        <dbReference type="SAM" id="MobiDB-lite"/>
    </source>
</evidence>
<evidence type="ECO:0000313" key="3">
    <source>
        <dbReference type="Proteomes" id="UP000324800"/>
    </source>
</evidence>
<proteinExistence type="predicted"/>
<name>A0A5J4T753_9EUKA</name>
<evidence type="ECO:0000313" key="2">
    <source>
        <dbReference type="EMBL" id="KAA6353541.1"/>
    </source>
</evidence>
<comment type="caution">
    <text evidence="2">The sequence shown here is derived from an EMBL/GenBank/DDBJ whole genome shotgun (WGS) entry which is preliminary data.</text>
</comment>
<dbReference type="Proteomes" id="UP000324800">
    <property type="component" value="Unassembled WGS sequence"/>
</dbReference>